<dbReference type="InterPro" id="IPR044053">
    <property type="entry name" value="AsaB-like"/>
</dbReference>
<organism evidence="3 4">
    <name type="scientific">Dothidotthia symphoricarpi CBS 119687</name>
    <dbReference type="NCBI Taxonomy" id="1392245"/>
    <lineage>
        <taxon>Eukaryota</taxon>
        <taxon>Fungi</taxon>
        <taxon>Dikarya</taxon>
        <taxon>Ascomycota</taxon>
        <taxon>Pezizomycotina</taxon>
        <taxon>Dothideomycetes</taxon>
        <taxon>Pleosporomycetidae</taxon>
        <taxon>Pleosporales</taxon>
        <taxon>Dothidotthiaceae</taxon>
        <taxon>Dothidotthia</taxon>
    </lineage>
</organism>
<keyword evidence="1" id="KW-0560">Oxidoreductase</keyword>
<reference evidence="3" key="1">
    <citation type="journal article" date="2020" name="Stud. Mycol.">
        <title>101 Dothideomycetes genomes: a test case for predicting lifestyles and emergence of pathogens.</title>
        <authorList>
            <person name="Haridas S."/>
            <person name="Albert R."/>
            <person name="Binder M."/>
            <person name="Bloem J."/>
            <person name="Labutti K."/>
            <person name="Salamov A."/>
            <person name="Andreopoulos B."/>
            <person name="Baker S."/>
            <person name="Barry K."/>
            <person name="Bills G."/>
            <person name="Bluhm B."/>
            <person name="Cannon C."/>
            <person name="Castanera R."/>
            <person name="Culley D."/>
            <person name="Daum C."/>
            <person name="Ezra D."/>
            <person name="Gonzalez J."/>
            <person name="Henrissat B."/>
            <person name="Kuo A."/>
            <person name="Liang C."/>
            <person name="Lipzen A."/>
            <person name="Lutzoni F."/>
            <person name="Magnuson J."/>
            <person name="Mondo S."/>
            <person name="Nolan M."/>
            <person name="Ohm R."/>
            <person name="Pangilinan J."/>
            <person name="Park H.-J."/>
            <person name="Ramirez L."/>
            <person name="Alfaro M."/>
            <person name="Sun H."/>
            <person name="Tritt A."/>
            <person name="Yoshinaga Y."/>
            <person name="Zwiers L.-H."/>
            <person name="Turgeon B."/>
            <person name="Goodwin S."/>
            <person name="Spatafora J."/>
            <person name="Crous P."/>
            <person name="Grigoriev I."/>
        </authorList>
    </citation>
    <scope>NUCLEOTIDE SEQUENCE</scope>
    <source>
        <strain evidence="3">CBS 119687</strain>
    </source>
</reference>
<evidence type="ECO:0000256" key="1">
    <source>
        <dbReference type="ARBA" id="ARBA00023002"/>
    </source>
</evidence>
<accession>A0A6A6A2L7</accession>
<keyword evidence="4" id="KW-1185">Reference proteome</keyword>
<dbReference type="RefSeq" id="XP_033519371.1">
    <property type="nucleotide sequence ID" value="XM_033671827.1"/>
</dbReference>
<dbReference type="PANTHER" id="PTHR34598:SF3">
    <property type="entry name" value="OXIDOREDUCTASE AN1597"/>
    <property type="match status" value="1"/>
</dbReference>
<proteinExistence type="inferred from homology"/>
<dbReference type="Proteomes" id="UP000799771">
    <property type="component" value="Unassembled WGS sequence"/>
</dbReference>
<dbReference type="EMBL" id="ML977517">
    <property type="protein sequence ID" value="KAF2124978.1"/>
    <property type="molecule type" value="Genomic_DNA"/>
</dbReference>
<sequence>MVQNIKDTSMYLLERNPLWKSVKPYDLKFSPPEGFPKSNAVPRKHDGIQVEDIRGREHEFSLAKNGFALIPMDVSMSVQDFENFNGDELSSRFFKPVADSLKIFLGAERVQVFDFQVRKSHPEFPISTGGTYQFQQPSTILHVDTTPAFTKELVERYNPDTLKLKSRRYQYVNVWKPLRGPVKSWPLAVCDNTTVDTANDLQARDIVYPEDVVESYQVHFNPKHKFYYVSGQQTNEAWVMLQSDSGGWTGTPHTAFPNPWAIHDAQGRESVEVRALVFYDEEDHLATTPETLTSLT</sequence>
<dbReference type="GO" id="GO:0008168">
    <property type="term" value="F:methyltransferase activity"/>
    <property type="evidence" value="ECO:0007669"/>
    <property type="project" value="UniProtKB-KW"/>
</dbReference>
<evidence type="ECO:0000256" key="2">
    <source>
        <dbReference type="ARBA" id="ARBA00023604"/>
    </source>
</evidence>
<keyword evidence="3" id="KW-0808">Transferase</keyword>
<keyword evidence="3" id="KW-0489">Methyltransferase</keyword>
<dbReference type="GO" id="GO:0032259">
    <property type="term" value="P:methylation"/>
    <property type="evidence" value="ECO:0007669"/>
    <property type="project" value="UniProtKB-KW"/>
</dbReference>
<comment type="similarity">
    <text evidence="2">Belongs to the asaB hydroxylase/desaturase family.</text>
</comment>
<dbReference type="GeneID" id="54412259"/>
<dbReference type="OrthoDB" id="412788at2759"/>
<protein>
    <submittedName>
        <fullName evidence="3">Putative CmcJ-like methyltransferase</fullName>
    </submittedName>
</protein>
<gene>
    <name evidence="3" type="ORF">P153DRAFT_400477</name>
</gene>
<dbReference type="NCBIfam" id="NF041278">
    <property type="entry name" value="CmcJ_NvfI_EfuI"/>
    <property type="match status" value="1"/>
</dbReference>
<evidence type="ECO:0000313" key="3">
    <source>
        <dbReference type="EMBL" id="KAF2124978.1"/>
    </source>
</evidence>
<dbReference type="AlphaFoldDB" id="A0A6A6A2L7"/>
<dbReference type="GO" id="GO:0016491">
    <property type="term" value="F:oxidoreductase activity"/>
    <property type="evidence" value="ECO:0007669"/>
    <property type="project" value="UniProtKB-KW"/>
</dbReference>
<evidence type="ECO:0000313" key="4">
    <source>
        <dbReference type="Proteomes" id="UP000799771"/>
    </source>
</evidence>
<dbReference type="PANTHER" id="PTHR34598">
    <property type="entry name" value="BLL6449 PROTEIN"/>
    <property type="match status" value="1"/>
</dbReference>
<name>A0A6A6A2L7_9PLEO</name>